<organism evidence="1 2">
    <name type="scientific">Enterobacter hormaechei subsp. xiangfangensis</name>
    <dbReference type="NCBI Taxonomy" id="1296536"/>
    <lineage>
        <taxon>Bacteria</taxon>
        <taxon>Pseudomonadati</taxon>
        <taxon>Pseudomonadota</taxon>
        <taxon>Gammaproteobacteria</taxon>
        <taxon>Enterobacterales</taxon>
        <taxon>Enterobacteriaceae</taxon>
        <taxon>Enterobacter</taxon>
        <taxon>Enterobacter cloacae complex</taxon>
    </lineage>
</organism>
<dbReference type="AlphaFoldDB" id="A0A837FC87"/>
<reference evidence="1 2" key="1">
    <citation type="submission" date="2015-03" db="EMBL/GenBank/DDBJ databases">
        <authorList>
            <person name="McCorrison J."/>
            <person name="Sanka R."/>
            <person name="Adams M."/>
            <person name="Brinkac L."/>
            <person name="Nierman W."/>
            <person name="Sutton G."/>
            <person name="Nelson K."/>
            <person name="Kiedrowski L."/>
            <person name="Guerrero D."/>
            <person name="Bonomo R."/>
        </authorList>
    </citation>
    <scope>NUCLEOTIDE SEQUENCE [LARGE SCALE GENOMIC DNA]</scope>
    <source>
        <strain evidence="1 2">39373</strain>
    </source>
</reference>
<evidence type="ECO:0000313" key="1">
    <source>
        <dbReference type="EMBL" id="KJM63767.1"/>
    </source>
</evidence>
<dbReference type="EMBL" id="JZYN01000032">
    <property type="protein sequence ID" value="KJM63767.1"/>
    <property type="molecule type" value="Genomic_DNA"/>
</dbReference>
<evidence type="ECO:0000313" key="2">
    <source>
        <dbReference type="Proteomes" id="UP000033679"/>
    </source>
</evidence>
<dbReference type="RefSeq" id="WP_045347017.1">
    <property type="nucleotide sequence ID" value="NZ_JZYN01000032.1"/>
</dbReference>
<protein>
    <submittedName>
        <fullName evidence="1">Uncharacterized protein</fullName>
    </submittedName>
</protein>
<accession>A0A837FC87</accession>
<dbReference type="Proteomes" id="UP000033679">
    <property type="component" value="Unassembled WGS sequence"/>
</dbReference>
<gene>
    <name evidence="1" type="ORF">SS59_21160</name>
</gene>
<name>A0A837FC87_9ENTR</name>
<sequence length="92" mass="11235">MENPTIAQMLMNPRFMAVLDKCLEEEELISQFERIYEVSRPAKRKHQLEALVDKVTGYADSQWENFYDKFIPFVYEVVWLRWPERDNEDCWK</sequence>
<comment type="caution">
    <text evidence="1">The sequence shown here is derived from an EMBL/GenBank/DDBJ whole genome shotgun (WGS) entry which is preliminary data.</text>
</comment>
<proteinExistence type="predicted"/>